<dbReference type="Proteomes" id="UP000815325">
    <property type="component" value="Unassembled WGS sequence"/>
</dbReference>
<evidence type="ECO:0008006" key="4">
    <source>
        <dbReference type="Google" id="ProtNLM"/>
    </source>
</evidence>
<organism evidence="2 3">
    <name type="scientific">Dunaliella salina</name>
    <name type="common">Green alga</name>
    <name type="synonym">Protococcus salinus</name>
    <dbReference type="NCBI Taxonomy" id="3046"/>
    <lineage>
        <taxon>Eukaryota</taxon>
        <taxon>Viridiplantae</taxon>
        <taxon>Chlorophyta</taxon>
        <taxon>core chlorophytes</taxon>
        <taxon>Chlorophyceae</taxon>
        <taxon>CS clade</taxon>
        <taxon>Chlamydomonadales</taxon>
        <taxon>Dunaliellaceae</taxon>
        <taxon>Dunaliella</taxon>
    </lineage>
</organism>
<gene>
    <name evidence="2" type="ORF">DUNSADRAFT_18647</name>
</gene>
<accession>A0ABQ7GYT2</accession>
<feature type="compositionally biased region" description="Polar residues" evidence="1">
    <location>
        <begin position="20"/>
        <end position="30"/>
    </location>
</feature>
<feature type="region of interest" description="Disordered" evidence="1">
    <location>
        <begin position="1"/>
        <end position="32"/>
    </location>
</feature>
<evidence type="ECO:0000256" key="1">
    <source>
        <dbReference type="SAM" id="MobiDB-lite"/>
    </source>
</evidence>
<keyword evidence="3" id="KW-1185">Reference proteome</keyword>
<proteinExistence type="predicted"/>
<comment type="caution">
    <text evidence="2">The sequence shown here is derived from an EMBL/GenBank/DDBJ whole genome shotgun (WGS) entry which is preliminary data.</text>
</comment>
<sequence>MVLHKPQTSTGGVVAVEPGPTNTKTPTQHNGPVRMLYHKHTFAYSRVQQGAHSAMFLRAWCPGLYGASPAEGNHDAFLSELDGRLRNSHVTLRNVQQHSKAVVQSCAQPQRQQELQSWHSKGAQGHHPLQYQPGYPHAPYEQQQHQLLLHHGNLAAVGNQGGQQFSFGEVDTDLYTAQLRKAVNASLATQLDFFGGCLARWASGTRDQPCRCIGCDCVCAQTDASLRSRVYEGPYSCL</sequence>
<reference evidence="2" key="1">
    <citation type="submission" date="2017-08" db="EMBL/GenBank/DDBJ databases">
        <authorList>
            <person name="Polle J.E."/>
            <person name="Barry K."/>
            <person name="Cushman J."/>
            <person name="Schmutz J."/>
            <person name="Tran D."/>
            <person name="Hathwaick L.T."/>
            <person name="Yim W.C."/>
            <person name="Jenkins J."/>
            <person name="Mckie-Krisberg Z.M."/>
            <person name="Prochnik S."/>
            <person name="Lindquist E."/>
            <person name="Dockter R.B."/>
            <person name="Adam C."/>
            <person name="Molina H."/>
            <person name="Bunkerborg J."/>
            <person name="Jin E."/>
            <person name="Buchheim M."/>
            <person name="Magnuson J."/>
        </authorList>
    </citation>
    <scope>NUCLEOTIDE SEQUENCE</scope>
    <source>
        <strain evidence="2">CCAP 19/18</strain>
    </source>
</reference>
<feature type="compositionally biased region" description="Polar residues" evidence="1">
    <location>
        <begin position="1"/>
        <end position="11"/>
    </location>
</feature>
<evidence type="ECO:0000313" key="2">
    <source>
        <dbReference type="EMBL" id="KAF5839769.1"/>
    </source>
</evidence>
<protein>
    <recommendedName>
        <fullName evidence="4">Encoded protein</fullName>
    </recommendedName>
</protein>
<dbReference type="EMBL" id="MU069533">
    <property type="protein sequence ID" value="KAF5839769.1"/>
    <property type="molecule type" value="Genomic_DNA"/>
</dbReference>
<name>A0ABQ7GYT2_DUNSA</name>
<evidence type="ECO:0000313" key="3">
    <source>
        <dbReference type="Proteomes" id="UP000815325"/>
    </source>
</evidence>